<dbReference type="AlphaFoldDB" id="A0AAD9ICN0"/>
<feature type="compositionally biased region" description="Gly residues" evidence="1">
    <location>
        <begin position="496"/>
        <end position="505"/>
    </location>
</feature>
<feature type="region of interest" description="Disordered" evidence="1">
    <location>
        <begin position="283"/>
        <end position="348"/>
    </location>
</feature>
<evidence type="ECO:0000313" key="3">
    <source>
        <dbReference type="Proteomes" id="UP001217918"/>
    </source>
</evidence>
<comment type="caution">
    <text evidence="2">The sequence shown here is derived from an EMBL/GenBank/DDBJ whole genome shotgun (WGS) entry which is preliminary data.</text>
</comment>
<feature type="compositionally biased region" description="Basic and acidic residues" evidence="1">
    <location>
        <begin position="382"/>
        <end position="395"/>
    </location>
</feature>
<accession>A0AAD9ICN0</accession>
<feature type="region of interest" description="Disordered" evidence="1">
    <location>
        <begin position="61"/>
        <end position="105"/>
    </location>
</feature>
<dbReference type="Proteomes" id="UP001217918">
    <property type="component" value="Unassembled WGS sequence"/>
</dbReference>
<proteinExistence type="predicted"/>
<organism evidence="2 3">
    <name type="scientific">Phyllachora maydis</name>
    <dbReference type="NCBI Taxonomy" id="1825666"/>
    <lineage>
        <taxon>Eukaryota</taxon>
        <taxon>Fungi</taxon>
        <taxon>Dikarya</taxon>
        <taxon>Ascomycota</taxon>
        <taxon>Pezizomycotina</taxon>
        <taxon>Sordariomycetes</taxon>
        <taxon>Sordariomycetidae</taxon>
        <taxon>Phyllachorales</taxon>
        <taxon>Phyllachoraceae</taxon>
        <taxon>Phyllachora</taxon>
    </lineage>
</organism>
<feature type="region of interest" description="Disordered" evidence="1">
    <location>
        <begin position="382"/>
        <end position="505"/>
    </location>
</feature>
<evidence type="ECO:0000256" key="1">
    <source>
        <dbReference type="SAM" id="MobiDB-lite"/>
    </source>
</evidence>
<name>A0AAD9ICN0_9PEZI</name>
<feature type="compositionally biased region" description="Basic residues" evidence="1">
    <location>
        <begin position="402"/>
        <end position="413"/>
    </location>
</feature>
<gene>
    <name evidence="2" type="ORF">P8C59_009173</name>
</gene>
<sequence length="505" mass="55311">MLKYLLPFCKSSKPRRKRRKLWLRVKVLGANRTRRNLCNVGRNYVILDLTIRSGRMPGKMDVGRQSFSHAPQSTASSPDGYDSFENTNNKKKRKIPTVADTVPNGNHALGHMTATSIMPGKSNKDVADGPASPMAPYNGAHGTATGAQNVPGPGRGRYGRVRNGRSPLRALSDSTNNHAGRNGKMRPVQWSSPAIAGGNTGIISSAIANAEKLPHQGQENVSLLLQQQSTKSTPASTQFTFTCDSQVPGALSWPDPGGRELISAGMSNLAPTIGQAHEAWHDSAQATVSHHPPAAPAAPAEGSAQAGTAQFNAEKQEEVRKAQRKKEKKMLQRQAKERERQTKRKNMLNPPRREEMWLCEFCEYAAIFGVRPRAYEERYERKEMQERRQQQERKANLAKRLSNPRKPAKKGKAAARSSGANSVNPGHEHAQDRLTEAESSNHDLVFPTPTAEEEYFDEYDEEEEVEDYGPNHELPLEEHHPGPNGSPAVPHAQSDTGGGEAGGAA</sequence>
<dbReference type="EMBL" id="JAQQPM010000009">
    <property type="protein sequence ID" value="KAK2075011.1"/>
    <property type="molecule type" value="Genomic_DNA"/>
</dbReference>
<feature type="compositionally biased region" description="Polar residues" evidence="1">
    <location>
        <begin position="65"/>
        <end position="77"/>
    </location>
</feature>
<evidence type="ECO:0000313" key="2">
    <source>
        <dbReference type="EMBL" id="KAK2075011.1"/>
    </source>
</evidence>
<keyword evidence="3" id="KW-1185">Reference proteome</keyword>
<feature type="compositionally biased region" description="Acidic residues" evidence="1">
    <location>
        <begin position="451"/>
        <end position="467"/>
    </location>
</feature>
<feature type="compositionally biased region" description="Basic and acidic residues" evidence="1">
    <location>
        <begin position="426"/>
        <end position="441"/>
    </location>
</feature>
<feature type="region of interest" description="Disordered" evidence="1">
    <location>
        <begin position="135"/>
        <end position="189"/>
    </location>
</feature>
<reference evidence="2" key="1">
    <citation type="journal article" date="2023" name="Mol. Plant Microbe Interact.">
        <title>Elucidating the Obligate Nature and Biological Capacity of an Invasive Fungal Corn Pathogen.</title>
        <authorList>
            <person name="MacCready J.S."/>
            <person name="Roggenkamp E.M."/>
            <person name="Gdanetz K."/>
            <person name="Chilvers M.I."/>
        </authorList>
    </citation>
    <scope>NUCLEOTIDE SEQUENCE</scope>
    <source>
        <strain evidence="2">PM02</strain>
    </source>
</reference>
<protein>
    <submittedName>
        <fullName evidence="2">Uncharacterized protein</fullName>
    </submittedName>
</protein>